<dbReference type="Gene3D" id="3.30.420.40">
    <property type="match status" value="2"/>
</dbReference>
<dbReference type="EMBL" id="CAJVPV010003583">
    <property type="protein sequence ID" value="CAG8555077.1"/>
    <property type="molecule type" value="Genomic_DNA"/>
</dbReference>
<proteinExistence type="predicted"/>
<organism evidence="1 2">
    <name type="scientific">Acaulospora morrowiae</name>
    <dbReference type="NCBI Taxonomy" id="94023"/>
    <lineage>
        <taxon>Eukaryota</taxon>
        <taxon>Fungi</taxon>
        <taxon>Fungi incertae sedis</taxon>
        <taxon>Mucoromycota</taxon>
        <taxon>Glomeromycotina</taxon>
        <taxon>Glomeromycetes</taxon>
        <taxon>Diversisporales</taxon>
        <taxon>Acaulosporaceae</taxon>
        <taxon>Acaulospora</taxon>
    </lineage>
</organism>
<name>A0A9N9B6H1_9GLOM</name>
<comment type="caution">
    <text evidence="1">The sequence shown here is derived from an EMBL/GenBank/DDBJ whole genome shotgun (WGS) entry which is preliminary data.</text>
</comment>
<gene>
    <name evidence="1" type="ORF">AMORRO_LOCUS5754</name>
</gene>
<dbReference type="AlphaFoldDB" id="A0A9N9B6H1"/>
<dbReference type="Gene3D" id="3.90.640.10">
    <property type="entry name" value="Actin, Chain A, domain 4"/>
    <property type="match status" value="1"/>
</dbReference>
<reference evidence="1" key="1">
    <citation type="submission" date="2021-06" db="EMBL/GenBank/DDBJ databases">
        <authorList>
            <person name="Kallberg Y."/>
            <person name="Tangrot J."/>
            <person name="Rosling A."/>
        </authorList>
    </citation>
    <scope>NUCLEOTIDE SEQUENCE</scope>
    <source>
        <strain evidence="1">CL551</strain>
    </source>
</reference>
<evidence type="ECO:0000313" key="2">
    <source>
        <dbReference type="Proteomes" id="UP000789342"/>
    </source>
</evidence>
<dbReference type="InterPro" id="IPR043129">
    <property type="entry name" value="ATPase_NBD"/>
</dbReference>
<keyword evidence="2" id="KW-1185">Reference proteome</keyword>
<dbReference type="OrthoDB" id="2963168at2759"/>
<dbReference type="SUPFAM" id="SSF53067">
    <property type="entry name" value="Actin-like ATPase domain"/>
    <property type="match status" value="2"/>
</dbReference>
<dbReference type="PANTHER" id="PTHR14187">
    <property type="entry name" value="ALPHA KINASE/ELONGATION FACTOR 2 KINASE"/>
    <property type="match status" value="1"/>
</dbReference>
<evidence type="ECO:0000313" key="1">
    <source>
        <dbReference type="EMBL" id="CAG8555077.1"/>
    </source>
</evidence>
<dbReference type="CDD" id="cd10229">
    <property type="entry name" value="ASKHA_NBD_HSP70_HSPA12"/>
    <property type="match status" value="1"/>
</dbReference>
<dbReference type="Proteomes" id="UP000789342">
    <property type="component" value="Unassembled WGS sequence"/>
</dbReference>
<sequence length="549" mass="62437">MSLDDDIRVVLGIDFGTTYSGFAYSNKANPEITTNETWVDLIGQYKVNTALQYDHSFTKVEAWGYQALAKKPSRRQSAASNDSKPIELFKLHLGDIPDSEKPLLQGLDYKKAITDYLREIAKDTIQIRWPNINFMNNVRIVLTVPAEFTEKAKGIMRECAFKADLINTLQSVHLQFTTEPEAAALYCMKVLGEYFLNSVGTSFLICDCGGGTVDLTTRKILIGNNLSEVTERTGDFCGGTYVDQEFVKYLRRKVGSTAVDLLKEKHYGQYQYMIQQFCKYVKMPFTGNKSNFRSIEFDLGENCPVIKQYVQGRERSFLEEEEWILELDFEIVQSMFDPVIGKIIRLIRNQLNSGGNCPAMFLVGGFSESKYLQSRVKEEFESRVGIIAVPRQPITAIVRGAVEYGLKIDTIKTRVLKYTYGVRVCREWALGDPSERKVKDRIYKFSEMAKRGTRVDVDQGFSKSLVPVYENQTSMEIKTYVTREYSATYCDEPGMHLLGTLKIDLPDPHLGFNRKVMYTLTFGGMEISVIAKNTTNGNIYNTTFTLDLD</sequence>
<accession>A0A9N9B6H1</accession>
<protein>
    <submittedName>
        <fullName evidence="1">540_t:CDS:1</fullName>
    </submittedName>
</protein>
<dbReference type="PANTHER" id="PTHR14187:SF5">
    <property type="entry name" value="HEAT SHOCK 70 KDA PROTEIN 12A"/>
    <property type="match status" value="1"/>
</dbReference>